<feature type="region of interest" description="Disordered" evidence="1">
    <location>
        <begin position="1"/>
        <end position="29"/>
    </location>
</feature>
<evidence type="ECO:0000256" key="1">
    <source>
        <dbReference type="SAM" id="MobiDB-lite"/>
    </source>
</evidence>
<organism evidence="2 3">
    <name type="scientific">Podospora aff. communis PSN243</name>
    <dbReference type="NCBI Taxonomy" id="3040156"/>
    <lineage>
        <taxon>Eukaryota</taxon>
        <taxon>Fungi</taxon>
        <taxon>Dikarya</taxon>
        <taxon>Ascomycota</taxon>
        <taxon>Pezizomycotina</taxon>
        <taxon>Sordariomycetes</taxon>
        <taxon>Sordariomycetidae</taxon>
        <taxon>Sordariales</taxon>
        <taxon>Podosporaceae</taxon>
        <taxon>Podospora</taxon>
    </lineage>
</organism>
<evidence type="ECO:0000313" key="3">
    <source>
        <dbReference type="Proteomes" id="UP001321760"/>
    </source>
</evidence>
<reference evidence="2" key="1">
    <citation type="journal article" date="2023" name="Mol. Phylogenet. Evol.">
        <title>Genome-scale phylogeny and comparative genomics of the fungal order Sordariales.</title>
        <authorList>
            <person name="Hensen N."/>
            <person name="Bonometti L."/>
            <person name="Westerberg I."/>
            <person name="Brannstrom I.O."/>
            <person name="Guillou S."/>
            <person name="Cros-Aarteil S."/>
            <person name="Calhoun S."/>
            <person name="Haridas S."/>
            <person name="Kuo A."/>
            <person name="Mondo S."/>
            <person name="Pangilinan J."/>
            <person name="Riley R."/>
            <person name="LaButti K."/>
            <person name="Andreopoulos B."/>
            <person name="Lipzen A."/>
            <person name="Chen C."/>
            <person name="Yan M."/>
            <person name="Daum C."/>
            <person name="Ng V."/>
            <person name="Clum A."/>
            <person name="Steindorff A."/>
            <person name="Ohm R.A."/>
            <person name="Martin F."/>
            <person name="Silar P."/>
            <person name="Natvig D.O."/>
            <person name="Lalanne C."/>
            <person name="Gautier V."/>
            <person name="Ament-Velasquez S.L."/>
            <person name="Kruys A."/>
            <person name="Hutchinson M.I."/>
            <person name="Powell A.J."/>
            <person name="Barry K."/>
            <person name="Miller A.N."/>
            <person name="Grigoriev I.V."/>
            <person name="Debuchy R."/>
            <person name="Gladieux P."/>
            <person name="Hiltunen Thoren M."/>
            <person name="Johannesson H."/>
        </authorList>
    </citation>
    <scope>NUCLEOTIDE SEQUENCE</scope>
    <source>
        <strain evidence="2">PSN243</strain>
    </source>
</reference>
<dbReference type="Proteomes" id="UP001321760">
    <property type="component" value="Unassembled WGS sequence"/>
</dbReference>
<dbReference type="PANTHER" id="PTHR42085:SF8">
    <property type="entry name" value="F-BOX DOMAIN-CONTAINING PROTEIN"/>
    <property type="match status" value="1"/>
</dbReference>
<reference evidence="2" key="2">
    <citation type="submission" date="2023-05" db="EMBL/GenBank/DDBJ databases">
        <authorList>
            <consortium name="Lawrence Berkeley National Laboratory"/>
            <person name="Steindorff A."/>
            <person name="Hensen N."/>
            <person name="Bonometti L."/>
            <person name="Westerberg I."/>
            <person name="Brannstrom I.O."/>
            <person name="Guillou S."/>
            <person name="Cros-Aarteil S."/>
            <person name="Calhoun S."/>
            <person name="Haridas S."/>
            <person name="Kuo A."/>
            <person name="Mondo S."/>
            <person name="Pangilinan J."/>
            <person name="Riley R."/>
            <person name="Labutti K."/>
            <person name="Andreopoulos B."/>
            <person name="Lipzen A."/>
            <person name="Chen C."/>
            <person name="Yanf M."/>
            <person name="Daum C."/>
            <person name="Ng V."/>
            <person name="Clum A."/>
            <person name="Ohm R."/>
            <person name="Martin F."/>
            <person name="Silar P."/>
            <person name="Natvig D."/>
            <person name="Lalanne C."/>
            <person name="Gautier V."/>
            <person name="Ament-Velasquez S.L."/>
            <person name="Kruys A."/>
            <person name="Hutchinson M.I."/>
            <person name="Powell A.J."/>
            <person name="Barry K."/>
            <person name="Miller A.N."/>
            <person name="Grigoriev I.V."/>
            <person name="Debuchy R."/>
            <person name="Gladieux P."/>
            <person name="Thoren M.H."/>
            <person name="Johannesson H."/>
        </authorList>
    </citation>
    <scope>NUCLEOTIDE SEQUENCE</scope>
    <source>
        <strain evidence="2">PSN243</strain>
    </source>
</reference>
<dbReference type="InterPro" id="IPR038883">
    <property type="entry name" value="AN11006-like"/>
</dbReference>
<dbReference type="EMBL" id="MU865945">
    <property type="protein sequence ID" value="KAK4448148.1"/>
    <property type="molecule type" value="Genomic_DNA"/>
</dbReference>
<sequence>MDDYQPQTLEAGCVQSDDLPLPNPDDDLNSPDCSGITALQQSVGTSRPCSDTRSHQLPAARLAEPVTSSGWWFFNFPPEIRNMIYEYSLAWPTSYELYAPYNRQIDDYYANRDDPDEEFPEYSGVLRTPTILLLCRRITAECHPVLQSKTFVIDRLPPWLPGAPRPMLLSWFIGRRTIQSLRHIELRIPAGQGRFGSGWVWAWIALDVLNILRERNSFDTLKVIITVFNDRRGGMWGPESEDLNKIIDATTALAIKNPRFWAPGQVEYQYWVIKGIVAHRHYVDSTGSLVEGDELRAYPDPVFWPGSLLEFM</sequence>
<evidence type="ECO:0000313" key="2">
    <source>
        <dbReference type="EMBL" id="KAK4448148.1"/>
    </source>
</evidence>
<keyword evidence="3" id="KW-1185">Reference proteome</keyword>
<dbReference type="AlphaFoldDB" id="A0AAV9GI15"/>
<proteinExistence type="predicted"/>
<gene>
    <name evidence="2" type="ORF">QBC34DRAFT_408307</name>
</gene>
<dbReference type="PANTHER" id="PTHR42085">
    <property type="entry name" value="F-BOX DOMAIN-CONTAINING PROTEIN"/>
    <property type="match status" value="1"/>
</dbReference>
<comment type="caution">
    <text evidence="2">The sequence shown here is derived from an EMBL/GenBank/DDBJ whole genome shotgun (WGS) entry which is preliminary data.</text>
</comment>
<protein>
    <submittedName>
        <fullName evidence="2">Uncharacterized protein</fullName>
    </submittedName>
</protein>
<name>A0AAV9GI15_9PEZI</name>
<accession>A0AAV9GI15</accession>